<proteinExistence type="predicted"/>
<organism evidence="2 3">
    <name type="scientific">Rivibacter subsaxonicus</name>
    <dbReference type="NCBI Taxonomy" id="457575"/>
    <lineage>
        <taxon>Bacteria</taxon>
        <taxon>Pseudomonadati</taxon>
        <taxon>Pseudomonadota</taxon>
        <taxon>Betaproteobacteria</taxon>
        <taxon>Burkholderiales</taxon>
        <taxon>Rivibacter</taxon>
    </lineage>
</organism>
<gene>
    <name evidence="2" type="ORF">EV670_3174</name>
</gene>
<comment type="caution">
    <text evidence="2">The sequence shown here is derived from an EMBL/GenBank/DDBJ whole genome shotgun (WGS) entry which is preliminary data.</text>
</comment>
<keyword evidence="3" id="KW-1185">Reference proteome</keyword>
<evidence type="ECO:0000313" key="3">
    <source>
        <dbReference type="Proteomes" id="UP000293671"/>
    </source>
</evidence>
<dbReference type="RefSeq" id="WP_130433945.1">
    <property type="nucleotide sequence ID" value="NZ_SHKP01000008.1"/>
</dbReference>
<keyword evidence="1" id="KW-1133">Transmembrane helix</keyword>
<dbReference type="Proteomes" id="UP000293671">
    <property type="component" value="Unassembled WGS sequence"/>
</dbReference>
<evidence type="ECO:0000313" key="2">
    <source>
        <dbReference type="EMBL" id="RZT93624.1"/>
    </source>
</evidence>
<accession>A0A4Q7VCP0</accession>
<evidence type="ECO:0000256" key="1">
    <source>
        <dbReference type="SAM" id="Phobius"/>
    </source>
</evidence>
<reference evidence="2 3" key="1">
    <citation type="submission" date="2019-02" db="EMBL/GenBank/DDBJ databases">
        <title>Genomic Encyclopedia of Type Strains, Phase IV (KMG-IV): sequencing the most valuable type-strain genomes for metagenomic binning, comparative biology and taxonomic classification.</title>
        <authorList>
            <person name="Goeker M."/>
        </authorList>
    </citation>
    <scope>NUCLEOTIDE SEQUENCE [LARGE SCALE GENOMIC DNA]</scope>
    <source>
        <strain evidence="2 3">DSM 19570</strain>
    </source>
</reference>
<sequence>MADPDKSWWTTLPGLLTALAGIITAVGGLIAVLVQAGLIGNRSAPAGAQTQGSAGAESARTAPAGASAAAADAAPPKAVDVAAAPVVVADAPPSAANADAAAGAMHRAVLVTSKGGSRVALKPGAEILGDRLPLQDGQEVGFDRLLSIDITQPWDGTLALTLRDGRRLEVRAANTTLSGVSELGKYLSSLSEIRRIEFVRDGSQAAPVAATAQPFTALRVTGKGGKRVELRPTAEILGAALPLKDGREVGFEHLSSVEIVQPWDGSLRLVLVDGRRLDAMAANTTLSGSSELGPYLASLSDLRRIEFIR</sequence>
<keyword evidence="1" id="KW-0472">Membrane</keyword>
<name>A0A4Q7VCP0_9BURK</name>
<protein>
    <submittedName>
        <fullName evidence="2">Uncharacterized protein</fullName>
    </submittedName>
</protein>
<feature type="transmembrane region" description="Helical" evidence="1">
    <location>
        <begin position="12"/>
        <end position="34"/>
    </location>
</feature>
<dbReference type="EMBL" id="SHKP01000008">
    <property type="protein sequence ID" value="RZT93624.1"/>
    <property type="molecule type" value="Genomic_DNA"/>
</dbReference>
<keyword evidence="1" id="KW-0812">Transmembrane</keyword>
<dbReference type="AlphaFoldDB" id="A0A4Q7VCP0"/>